<keyword evidence="7" id="KW-1133">Transmembrane helix</keyword>
<evidence type="ECO:0000256" key="1">
    <source>
        <dbReference type="ARBA" id="ARBA00004613"/>
    </source>
</evidence>
<gene>
    <name evidence="8" type="ORF">H6P81_004544</name>
</gene>
<evidence type="ECO:0000313" key="8">
    <source>
        <dbReference type="EMBL" id="KAG9460036.1"/>
    </source>
</evidence>
<comment type="similarity">
    <text evidence="2 6">Belongs to the plant self-incompatibility (S1) protein family.</text>
</comment>
<keyword evidence="7" id="KW-0812">Transmembrane</keyword>
<dbReference type="PANTHER" id="PTHR31232">
    <property type="match status" value="1"/>
</dbReference>
<dbReference type="GO" id="GO:0005576">
    <property type="term" value="C:extracellular region"/>
    <property type="evidence" value="ECO:0007669"/>
    <property type="project" value="UniProtKB-SubCell"/>
</dbReference>
<dbReference type="AlphaFoldDB" id="A0AAV7FHZ6"/>
<evidence type="ECO:0000256" key="5">
    <source>
        <dbReference type="ARBA" id="ARBA00022729"/>
    </source>
</evidence>
<sequence length="231" mass="26288">MATTNSVCPAPMKATSNGSWQGDNPLDYALPLIIVQICLVVAFTRTLAFLLRPLRQPRVIAEIIHRSTINIIGNRPIYVHLACREPNIMVAHEMALIRHGNCDHEEYVRYVSKDDDDGDDELRVHVSVMNRLGEGKRLSLHCRSKDDDLGQQTVTDGGEFGWDFSVNAWGTTLFYCDMGYGYYLNMSFDAFSYGRDWRRCHSCCLWLVSAEGVYGLNGGTGLWEFMYFWPI</sequence>
<evidence type="ECO:0000313" key="9">
    <source>
        <dbReference type="Proteomes" id="UP000825729"/>
    </source>
</evidence>
<proteinExistence type="inferred from homology"/>
<accession>A0AAV7FHZ6</accession>
<evidence type="ECO:0000256" key="4">
    <source>
        <dbReference type="ARBA" id="ARBA00022525"/>
    </source>
</evidence>
<evidence type="ECO:0000256" key="6">
    <source>
        <dbReference type="RuleBase" id="RU367044"/>
    </source>
</evidence>
<feature type="transmembrane region" description="Helical" evidence="7">
    <location>
        <begin position="28"/>
        <end position="51"/>
    </location>
</feature>
<dbReference type="PANTHER" id="PTHR31232:SF18">
    <property type="entry name" value="S-PROTEIN HOMOLOG"/>
    <property type="match status" value="1"/>
</dbReference>
<reference evidence="8 9" key="1">
    <citation type="submission" date="2021-07" db="EMBL/GenBank/DDBJ databases">
        <title>The Aristolochia fimbriata genome: insights into angiosperm evolution, floral development and chemical biosynthesis.</title>
        <authorList>
            <person name="Jiao Y."/>
        </authorList>
    </citation>
    <scope>NUCLEOTIDE SEQUENCE [LARGE SCALE GENOMIC DNA]</scope>
    <source>
        <strain evidence="8">IBCAS-2021</strain>
        <tissue evidence="8">Leaf</tissue>
    </source>
</reference>
<keyword evidence="3 6" id="KW-0713">Self-incompatibility</keyword>
<comment type="caution">
    <text evidence="8">The sequence shown here is derived from an EMBL/GenBank/DDBJ whole genome shotgun (WGS) entry which is preliminary data.</text>
</comment>
<evidence type="ECO:0000256" key="7">
    <source>
        <dbReference type="SAM" id="Phobius"/>
    </source>
</evidence>
<keyword evidence="7" id="KW-0472">Membrane</keyword>
<keyword evidence="5" id="KW-0732">Signal</keyword>
<dbReference type="Pfam" id="PF05938">
    <property type="entry name" value="Self-incomp_S1"/>
    <property type="match status" value="1"/>
</dbReference>
<dbReference type="GO" id="GO:0060320">
    <property type="term" value="P:rejection of self pollen"/>
    <property type="evidence" value="ECO:0007669"/>
    <property type="project" value="UniProtKB-KW"/>
</dbReference>
<comment type="subcellular location">
    <subcellularLocation>
        <location evidence="1 6">Secreted</location>
    </subcellularLocation>
</comment>
<evidence type="ECO:0000256" key="3">
    <source>
        <dbReference type="ARBA" id="ARBA00022471"/>
    </source>
</evidence>
<evidence type="ECO:0000256" key="2">
    <source>
        <dbReference type="ARBA" id="ARBA00005581"/>
    </source>
</evidence>
<keyword evidence="9" id="KW-1185">Reference proteome</keyword>
<name>A0AAV7FHZ6_ARIFI</name>
<keyword evidence="4 6" id="KW-0964">Secreted</keyword>
<dbReference type="InterPro" id="IPR010264">
    <property type="entry name" value="Self-incomp_S1"/>
</dbReference>
<dbReference type="Proteomes" id="UP000825729">
    <property type="component" value="Unassembled WGS sequence"/>
</dbReference>
<dbReference type="EMBL" id="JAINDJ010000002">
    <property type="protein sequence ID" value="KAG9460036.1"/>
    <property type="molecule type" value="Genomic_DNA"/>
</dbReference>
<organism evidence="8 9">
    <name type="scientific">Aristolochia fimbriata</name>
    <name type="common">White veined hardy Dutchman's pipe vine</name>
    <dbReference type="NCBI Taxonomy" id="158543"/>
    <lineage>
        <taxon>Eukaryota</taxon>
        <taxon>Viridiplantae</taxon>
        <taxon>Streptophyta</taxon>
        <taxon>Embryophyta</taxon>
        <taxon>Tracheophyta</taxon>
        <taxon>Spermatophyta</taxon>
        <taxon>Magnoliopsida</taxon>
        <taxon>Magnoliidae</taxon>
        <taxon>Piperales</taxon>
        <taxon>Aristolochiaceae</taxon>
        <taxon>Aristolochia</taxon>
    </lineage>
</organism>
<protein>
    <recommendedName>
        <fullName evidence="6">S-protein homolog</fullName>
    </recommendedName>
</protein>